<dbReference type="InterPro" id="IPR036513">
    <property type="entry name" value="STAS_dom_sf"/>
</dbReference>
<dbReference type="PROSITE" id="PS50801">
    <property type="entry name" value="STAS"/>
    <property type="match status" value="1"/>
</dbReference>
<dbReference type="Proteomes" id="UP000502041">
    <property type="component" value="Chromosome"/>
</dbReference>
<comment type="similarity">
    <text evidence="1 2">Belongs to the anti-sigma-factor antagonist family.</text>
</comment>
<evidence type="ECO:0000313" key="4">
    <source>
        <dbReference type="EMBL" id="QJC54937.1"/>
    </source>
</evidence>
<reference evidence="4 5" key="1">
    <citation type="submission" date="2020-04" db="EMBL/GenBank/DDBJ databases">
        <title>Complete genome of a Psychrophilic, Marine, Gas Vacuolate Bacterium Polaromonas vacuolata KCTC 22033T.</title>
        <authorList>
            <person name="Hwang K."/>
            <person name="Kim K.M."/>
        </authorList>
    </citation>
    <scope>NUCLEOTIDE SEQUENCE [LARGE SCALE GENOMIC DNA]</scope>
    <source>
        <strain evidence="4 5">KCTC 22033</strain>
    </source>
</reference>
<name>A0A6H2H597_9BURK</name>
<dbReference type="GO" id="GO:0043856">
    <property type="term" value="F:anti-sigma factor antagonist activity"/>
    <property type="evidence" value="ECO:0007669"/>
    <property type="project" value="InterPro"/>
</dbReference>
<gene>
    <name evidence="4" type="primary">btrV</name>
    <name evidence="4" type="ORF">HC248_00200</name>
</gene>
<organism evidence="4 5">
    <name type="scientific">Polaromonas vacuolata</name>
    <dbReference type="NCBI Taxonomy" id="37448"/>
    <lineage>
        <taxon>Bacteria</taxon>
        <taxon>Pseudomonadati</taxon>
        <taxon>Pseudomonadota</taxon>
        <taxon>Betaproteobacteria</taxon>
        <taxon>Burkholderiales</taxon>
        <taxon>Comamonadaceae</taxon>
        <taxon>Polaromonas</taxon>
    </lineage>
</organism>
<dbReference type="NCBIfam" id="TIGR00377">
    <property type="entry name" value="ant_ant_sig"/>
    <property type="match status" value="1"/>
</dbReference>
<dbReference type="InterPro" id="IPR002645">
    <property type="entry name" value="STAS_dom"/>
</dbReference>
<dbReference type="Pfam" id="PF01740">
    <property type="entry name" value="STAS"/>
    <property type="match status" value="1"/>
</dbReference>
<accession>A0A6H2H597</accession>
<evidence type="ECO:0000256" key="1">
    <source>
        <dbReference type="ARBA" id="ARBA00009013"/>
    </source>
</evidence>
<dbReference type="EMBL" id="CP051461">
    <property type="protein sequence ID" value="QJC54937.1"/>
    <property type="molecule type" value="Genomic_DNA"/>
</dbReference>
<keyword evidence="5" id="KW-1185">Reference proteome</keyword>
<protein>
    <recommendedName>
        <fullName evidence="2">Anti-sigma factor antagonist</fullName>
    </recommendedName>
</protein>
<sequence>MILEQLVRDDVVILKIKGRVDSTNSSEIERAALELIDAGNKRFIFDLSSMDYISSAGLRVILLTGKKLRACKGKMVLMEMREMVKDVFEMSGFLSLFAAAESLDEALKLV</sequence>
<feature type="domain" description="STAS" evidence="3">
    <location>
        <begin position="1"/>
        <end position="110"/>
    </location>
</feature>
<dbReference type="InterPro" id="IPR003658">
    <property type="entry name" value="Anti-sigma_ant"/>
</dbReference>
<evidence type="ECO:0000256" key="2">
    <source>
        <dbReference type="RuleBase" id="RU003749"/>
    </source>
</evidence>
<dbReference type="AlphaFoldDB" id="A0A6H2H597"/>
<dbReference type="Gene3D" id="3.30.750.24">
    <property type="entry name" value="STAS domain"/>
    <property type="match status" value="1"/>
</dbReference>
<evidence type="ECO:0000259" key="3">
    <source>
        <dbReference type="PROSITE" id="PS50801"/>
    </source>
</evidence>
<evidence type="ECO:0000313" key="5">
    <source>
        <dbReference type="Proteomes" id="UP000502041"/>
    </source>
</evidence>
<dbReference type="KEGG" id="pvac:HC248_00200"/>
<dbReference type="RefSeq" id="WP_168920865.1">
    <property type="nucleotide sequence ID" value="NZ_CP051461.1"/>
</dbReference>
<dbReference type="SUPFAM" id="SSF52091">
    <property type="entry name" value="SpoIIaa-like"/>
    <property type="match status" value="1"/>
</dbReference>
<proteinExistence type="inferred from homology"/>
<dbReference type="CDD" id="cd07043">
    <property type="entry name" value="STAS_anti-anti-sigma_factors"/>
    <property type="match status" value="1"/>
</dbReference>
<dbReference type="PANTHER" id="PTHR33495">
    <property type="entry name" value="ANTI-SIGMA FACTOR ANTAGONIST TM_1081-RELATED-RELATED"/>
    <property type="match status" value="1"/>
</dbReference>